<reference evidence="2 3" key="1">
    <citation type="submission" date="2019-08" db="EMBL/GenBank/DDBJ databases">
        <title>Tsukamurella conjunctivitidis sp. nov., Tsukamurella assacharolytica sp. nov. and Tsukamurella sputae sp. nov. isolated from patients with conjunctivitis, bacteraemia (lymphoma) and respiratory infection (sputum) in Hong Kong.</title>
        <authorList>
            <person name="Fok K.M.N."/>
            <person name="Fong J.Y.H."/>
        </authorList>
    </citation>
    <scope>NUCLEOTIDE SEQUENCE [LARGE SCALE GENOMIC DNA]</scope>
    <source>
        <strain evidence="2 3">HKU70</strain>
    </source>
</reference>
<sequence>MVGRWTVRGLAAILTALSVVLGIGVVAPGSNGVASACSCASLAVPKDLVVIHGVVEKQLVGDREVDLQVRVTSMFGATPERVTVIRAESGRYSSCGDDYADGQEVRVVVRPGGPRWVHPICANAVFSRADAPDVTGTPPGPGAEEHFLPGPPHSWLRVARQSYWAMPTVVALGLVLGLGLAVVLVRRPRG</sequence>
<dbReference type="AlphaFoldDB" id="A0A5C5RNV2"/>
<dbReference type="RefSeq" id="WP_146434179.1">
    <property type="nucleotide sequence ID" value="NZ_VIGV01000003.1"/>
</dbReference>
<comment type="caution">
    <text evidence="2">The sequence shown here is derived from an EMBL/GenBank/DDBJ whole genome shotgun (WGS) entry which is preliminary data.</text>
</comment>
<keyword evidence="1" id="KW-0812">Transmembrane</keyword>
<protein>
    <submittedName>
        <fullName evidence="2">Uncharacterized protein</fullName>
    </submittedName>
</protein>
<evidence type="ECO:0000256" key="1">
    <source>
        <dbReference type="SAM" id="Phobius"/>
    </source>
</evidence>
<keyword evidence="1" id="KW-0472">Membrane</keyword>
<dbReference type="EMBL" id="VIGV01000003">
    <property type="protein sequence ID" value="TWS24282.1"/>
    <property type="molecule type" value="Genomic_DNA"/>
</dbReference>
<evidence type="ECO:0000313" key="2">
    <source>
        <dbReference type="EMBL" id="TWS24282.1"/>
    </source>
</evidence>
<dbReference type="Proteomes" id="UP000319792">
    <property type="component" value="Unassembled WGS sequence"/>
</dbReference>
<name>A0A5C5RNV2_9ACTN</name>
<proteinExistence type="predicted"/>
<dbReference type="OrthoDB" id="4775320at2"/>
<keyword evidence="1" id="KW-1133">Transmembrane helix</keyword>
<gene>
    <name evidence="2" type="ORF">FK268_11815</name>
</gene>
<accession>A0A5C5RNV2</accession>
<organism evidence="2 3">
    <name type="scientific">Tsukamurella sputi</name>
    <dbReference type="NCBI Taxonomy" id="2591848"/>
    <lineage>
        <taxon>Bacteria</taxon>
        <taxon>Bacillati</taxon>
        <taxon>Actinomycetota</taxon>
        <taxon>Actinomycetes</taxon>
        <taxon>Mycobacteriales</taxon>
        <taxon>Tsukamurellaceae</taxon>
        <taxon>Tsukamurella</taxon>
    </lineage>
</organism>
<feature type="transmembrane region" description="Helical" evidence="1">
    <location>
        <begin position="163"/>
        <end position="185"/>
    </location>
</feature>
<keyword evidence="3" id="KW-1185">Reference proteome</keyword>
<evidence type="ECO:0000313" key="3">
    <source>
        <dbReference type="Proteomes" id="UP000319792"/>
    </source>
</evidence>